<dbReference type="SMART" id="SM00421">
    <property type="entry name" value="HTH_LUXR"/>
    <property type="match status" value="1"/>
</dbReference>
<feature type="domain" description="HTH luxR-type" evidence="1">
    <location>
        <begin position="385"/>
        <end position="443"/>
    </location>
</feature>
<dbReference type="CDD" id="cd06170">
    <property type="entry name" value="LuxR_C_like"/>
    <property type="match status" value="1"/>
</dbReference>
<comment type="caution">
    <text evidence="2">The sequence shown here is derived from an EMBL/GenBank/DDBJ whole genome shotgun (WGS) entry which is preliminary data.</text>
</comment>
<evidence type="ECO:0000313" key="2">
    <source>
        <dbReference type="EMBL" id="MBP2325142.1"/>
    </source>
</evidence>
<name>A0ABS4TL38_9PSEU</name>
<gene>
    <name evidence="2" type="ORF">JOF56_005527</name>
</gene>
<proteinExistence type="predicted"/>
<organism evidence="2 3">
    <name type="scientific">Kibdelosporangium banguiense</name>
    <dbReference type="NCBI Taxonomy" id="1365924"/>
    <lineage>
        <taxon>Bacteria</taxon>
        <taxon>Bacillati</taxon>
        <taxon>Actinomycetota</taxon>
        <taxon>Actinomycetes</taxon>
        <taxon>Pseudonocardiales</taxon>
        <taxon>Pseudonocardiaceae</taxon>
        <taxon>Kibdelosporangium</taxon>
    </lineage>
</organism>
<reference evidence="2 3" key="1">
    <citation type="submission" date="2021-03" db="EMBL/GenBank/DDBJ databases">
        <title>Sequencing the genomes of 1000 actinobacteria strains.</title>
        <authorList>
            <person name="Klenk H.-P."/>
        </authorList>
    </citation>
    <scope>NUCLEOTIDE SEQUENCE [LARGE SCALE GENOMIC DNA]</scope>
    <source>
        <strain evidence="2 3">DSM 46670</strain>
    </source>
</reference>
<dbReference type="InterPro" id="IPR016032">
    <property type="entry name" value="Sig_transdc_resp-reg_C-effctor"/>
</dbReference>
<accession>A0ABS4TL38</accession>
<dbReference type="EMBL" id="JAGINW010000001">
    <property type="protein sequence ID" value="MBP2325142.1"/>
    <property type="molecule type" value="Genomic_DNA"/>
</dbReference>
<dbReference type="Gene3D" id="1.10.10.10">
    <property type="entry name" value="Winged helix-like DNA-binding domain superfamily/Winged helix DNA-binding domain"/>
    <property type="match status" value="1"/>
</dbReference>
<dbReference type="SUPFAM" id="SSF46894">
    <property type="entry name" value="C-terminal effector domain of the bipartite response regulators"/>
    <property type="match status" value="1"/>
</dbReference>
<evidence type="ECO:0000313" key="3">
    <source>
        <dbReference type="Proteomes" id="UP001519332"/>
    </source>
</evidence>
<keyword evidence="3" id="KW-1185">Reference proteome</keyword>
<dbReference type="InterPro" id="IPR036388">
    <property type="entry name" value="WH-like_DNA-bd_sf"/>
</dbReference>
<dbReference type="PROSITE" id="PS00622">
    <property type="entry name" value="HTH_LUXR_1"/>
    <property type="match status" value="1"/>
</dbReference>
<sequence>MVDPRGNARDVAAMAWQLHARQRSAESLIMLAQTADRLRPLQPDVADLLDWQRVSLASTASSTAHIARSQADVIHPDTRLWAGFQAYMLSMRTDRPARAIRELTERAIQRDGLELDERQRVVLSSHVAAAMVRTEDFPELLAFCAAEINRMRERVTPWAYTIRAIANTGIGKPLQAAADAHHAMELTDDRKSSPWVGACSALLDAWTELSAFQDAGELLDRCGMAGELPEYVVYNYVLHSRGKLRLSLGDAAGALADQLECARRLGEWGATNPAMLPWRSYAALAYRILGNRTAAIRLSDEEVGHARAWGTPRALGLALATRAALSWHTGGELLLKEATRYLAQWDVKSSSALAPRAFGMIRACGAASLADQLELVIMGAGADTEPKPLNQLVDMALSGQSNKQIAQGLSVTTKTVEFHFTRIYQKLGIKRRADLATAVRSRGSDSRFL</sequence>
<dbReference type="RefSeq" id="WP_209642381.1">
    <property type="nucleotide sequence ID" value="NZ_JAGINW010000001.1"/>
</dbReference>
<dbReference type="Pfam" id="PF00196">
    <property type="entry name" value="GerE"/>
    <property type="match status" value="1"/>
</dbReference>
<protein>
    <recommendedName>
        <fullName evidence="1">HTH luxR-type domain-containing protein</fullName>
    </recommendedName>
</protein>
<evidence type="ECO:0000259" key="1">
    <source>
        <dbReference type="PROSITE" id="PS50043"/>
    </source>
</evidence>
<dbReference type="PRINTS" id="PR00038">
    <property type="entry name" value="HTHLUXR"/>
</dbReference>
<dbReference type="InterPro" id="IPR000792">
    <property type="entry name" value="Tscrpt_reg_LuxR_C"/>
</dbReference>
<dbReference type="Proteomes" id="UP001519332">
    <property type="component" value="Unassembled WGS sequence"/>
</dbReference>
<dbReference type="PROSITE" id="PS50043">
    <property type="entry name" value="HTH_LUXR_2"/>
    <property type="match status" value="1"/>
</dbReference>